<feature type="compositionally biased region" description="Basic and acidic residues" evidence="16">
    <location>
        <begin position="1"/>
        <end position="10"/>
    </location>
</feature>
<comment type="similarity">
    <text evidence="2">Belongs to the CpsD/CapB family.</text>
</comment>
<evidence type="ECO:0000256" key="3">
    <source>
        <dbReference type="ARBA" id="ARBA00008883"/>
    </source>
</evidence>
<feature type="region of interest" description="Disordered" evidence="16">
    <location>
        <begin position="1"/>
        <end position="20"/>
    </location>
</feature>
<keyword evidence="11" id="KW-0067">ATP-binding</keyword>
<comment type="subcellular location">
    <subcellularLocation>
        <location evidence="1">Cell inner membrane</location>
        <topology evidence="1">Multi-pass membrane protein</topology>
    </subcellularLocation>
</comment>
<dbReference type="PANTHER" id="PTHR32309:SF13">
    <property type="entry name" value="FERRIC ENTEROBACTIN TRANSPORT PROTEIN FEPE"/>
    <property type="match status" value="1"/>
</dbReference>
<dbReference type="NCBIfam" id="TIGR01007">
    <property type="entry name" value="eps_fam"/>
    <property type="match status" value="1"/>
</dbReference>
<dbReference type="Pfam" id="PF13614">
    <property type="entry name" value="AAA_31"/>
    <property type="match status" value="1"/>
</dbReference>
<keyword evidence="7 21" id="KW-0808">Transferase</keyword>
<evidence type="ECO:0000256" key="14">
    <source>
        <dbReference type="ARBA" id="ARBA00023137"/>
    </source>
</evidence>
<dbReference type="InterPro" id="IPR032807">
    <property type="entry name" value="GNVR"/>
</dbReference>
<dbReference type="InterPro" id="IPR025669">
    <property type="entry name" value="AAA_dom"/>
</dbReference>
<dbReference type="InterPro" id="IPR027417">
    <property type="entry name" value="P-loop_NTPase"/>
</dbReference>
<proteinExistence type="inferred from homology"/>
<dbReference type="SUPFAM" id="SSF52540">
    <property type="entry name" value="P-loop containing nucleoside triphosphate hydrolases"/>
    <property type="match status" value="1"/>
</dbReference>
<evidence type="ECO:0000256" key="12">
    <source>
        <dbReference type="ARBA" id="ARBA00022989"/>
    </source>
</evidence>
<evidence type="ECO:0000259" key="19">
    <source>
        <dbReference type="Pfam" id="PF13614"/>
    </source>
</evidence>
<feature type="domain" description="Tyrosine-protein kinase G-rich" evidence="20">
    <location>
        <begin position="452"/>
        <end position="514"/>
    </location>
</feature>
<feature type="domain" description="Polysaccharide chain length determinant N-terminal" evidence="18">
    <location>
        <begin position="26"/>
        <end position="114"/>
    </location>
</feature>
<evidence type="ECO:0000313" key="22">
    <source>
        <dbReference type="Proteomes" id="UP001065174"/>
    </source>
</evidence>
<evidence type="ECO:0000256" key="11">
    <source>
        <dbReference type="ARBA" id="ARBA00022840"/>
    </source>
</evidence>
<evidence type="ECO:0000256" key="15">
    <source>
        <dbReference type="ARBA" id="ARBA00051245"/>
    </source>
</evidence>
<dbReference type="CDD" id="cd05387">
    <property type="entry name" value="BY-kinase"/>
    <property type="match status" value="1"/>
</dbReference>
<dbReference type="EMBL" id="CP106679">
    <property type="protein sequence ID" value="UXP33641.1"/>
    <property type="molecule type" value="Genomic_DNA"/>
</dbReference>
<evidence type="ECO:0000256" key="13">
    <source>
        <dbReference type="ARBA" id="ARBA00023136"/>
    </source>
</evidence>
<evidence type="ECO:0000256" key="10">
    <source>
        <dbReference type="ARBA" id="ARBA00022777"/>
    </source>
</evidence>
<accession>A0ABY6CSY8</accession>
<evidence type="ECO:0000256" key="4">
    <source>
        <dbReference type="ARBA" id="ARBA00011903"/>
    </source>
</evidence>
<dbReference type="GO" id="GO:0004715">
    <property type="term" value="F:non-membrane spanning protein tyrosine kinase activity"/>
    <property type="evidence" value="ECO:0007669"/>
    <property type="project" value="UniProtKB-EC"/>
</dbReference>
<keyword evidence="14" id="KW-0829">Tyrosine-protein kinase</keyword>
<dbReference type="RefSeq" id="WP_262311070.1">
    <property type="nucleotide sequence ID" value="NZ_CP106679.1"/>
</dbReference>
<dbReference type="Pfam" id="PF13807">
    <property type="entry name" value="GNVR"/>
    <property type="match status" value="1"/>
</dbReference>
<name>A0ABY6CSY8_9BACT</name>
<keyword evidence="22" id="KW-1185">Reference proteome</keyword>
<evidence type="ECO:0000259" key="18">
    <source>
        <dbReference type="Pfam" id="PF02706"/>
    </source>
</evidence>
<dbReference type="InterPro" id="IPR003856">
    <property type="entry name" value="LPS_length_determ_N"/>
</dbReference>
<evidence type="ECO:0000256" key="5">
    <source>
        <dbReference type="ARBA" id="ARBA00022475"/>
    </source>
</evidence>
<comment type="similarity">
    <text evidence="3">Belongs to the etk/wzc family.</text>
</comment>
<evidence type="ECO:0000256" key="1">
    <source>
        <dbReference type="ARBA" id="ARBA00004429"/>
    </source>
</evidence>
<keyword evidence="9" id="KW-0547">Nucleotide-binding</keyword>
<keyword evidence="8 17" id="KW-0812">Transmembrane</keyword>
<dbReference type="Gene3D" id="3.40.50.300">
    <property type="entry name" value="P-loop containing nucleotide triphosphate hydrolases"/>
    <property type="match status" value="1"/>
</dbReference>
<evidence type="ECO:0000256" key="17">
    <source>
        <dbReference type="SAM" id="Phobius"/>
    </source>
</evidence>
<comment type="catalytic activity">
    <reaction evidence="15">
        <text>L-tyrosyl-[protein] + ATP = O-phospho-L-tyrosyl-[protein] + ADP + H(+)</text>
        <dbReference type="Rhea" id="RHEA:10596"/>
        <dbReference type="Rhea" id="RHEA-COMP:10136"/>
        <dbReference type="Rhea" id="RHEA-COMP:20101"/>
        <dbReference type="ChEBI" id="CHEBI:15378"/>
        <dbReference type="ChEBI" id="CHEBI:30616"/>
        <dbReference type="ChEBI" id="CHEBI:46858"/>
        <dbReference type="ChEBI" id="CHEBI:61978"/>
        <dbReference type="ChEBI" id="CHEBI:456216"/>
        <dbReference type="EC" id="2.7.10.2"/>
    </reaction>
</comment>
<dbReference type="PANTHER" id="PTHR32309">
    <property type="entry name" value="TYROSINE-PROTEIN KINASE"/>
    <property type="match status" value="1"/>
</dbReference>
<evidence type="ECO:0000256" key="6">
    <source>
        <dbReference type="ARBA" id="ARBA00022519"/>
    </source>
</evidence>
<keyword evidence="13 17" id="KW-0472">Membrane</keyword>
<dbReference type="Proteomes" id="UP001065174">
    <property type="component" value="Chromosome"/>
</dbReference>
<evidence type="ECO:0000256" key="2">
    <source>
        <dbReference type="ARBA" id="ARBA00007316"/>
    </source>
</evidence>
<evidence type="ECO:0000256" key="16">
    <source>
        <dbReference type="SAM" id="MobiDB-lite"/>
    </source>
</evidence>
<dbReference type="InterPro" id="IPR050445">
    <property type="entry name" value="Bact_polysacc_biosynth/exp"/>
</dbReference>
<feature type="domain" description="AAA" evidence="19">
    <location>
        <begin position="587"/>
        <end position="717"/>
    </location>
</feature>
<dbReference type="EC" id="2.7.10.2" evidence="4"/>
<dbReference type="Pfam" id="PF02706">
    <property type="entry name" value="Wzz"/>
    <property type="match status" value="1"/>
</dbReference>
<keyword evidence="10" id="KW-0418">Kinase</keyword>
<sequence length="798" mass="90854">MNFKTQHIDSEQVNLNQQDSHEDPLNNIDFDKLKQVFVKNLFWIIMILFVANAATFLYIRYTKPVYSSESILKLDIKSEAGILGIQSPMEQDIKGVSGEIEILKSRLFASKVVDAVGMDVSYFHPGRSHLYDERYGNSPFRVEYKILNPSILDQRINLEILNDRLFVIHAENFLSKASNTHVFGEKIVNDYFEMTIYKTNYFADQKDLVDFYFVLNSQDALIDYFQNNILVEPINLNANTIKIGLSDYNKFKAKSLLQAIDTIYLLYTKAAKNQAVEQKIQFLETQMFKTQKDLEQYEDYFEKFTIKNRTTDLTQDLNYTIQLLNELDSQRFNLRNQISSVELAIKQLQEDTPITLHDIPKLSQELILEYNALRDERALKLSNYNENTQIIQQLTNRVELAKKNALSSLGSLKENLLSAQKELTSKRTILESNFAELPSMGTSYNKNRRLYSLQEEFYFSLIQSKIELEIARAGTVTDFVVLSPASTPTEPIKPQKILVYGAGFVAGLVICFFFIAISYLIDDKITNIKELERLLMAPVLGIVPRYSVQKLQTTRLVVNTNPKSSISEALRSIRTNMEFMSSGNGRKVISITSTVSGEGKTFITVNLAAIFAYSGLKVVVVDLDMRRPKVHLAFSSEQNHRGVSTLLINRNTLDECLNESELANLYYISAGPTPPNPSELILSDRFNQFLEELKSKFDIVILDTPPVGLVTDGILVMKKSDLPVYVVRADYSKKVYLKAIHSLIKNNKFTNLSVIFNSTSSSGTYGYGYGTGSGSGYYEEDQKTNSSSRFKSIFQRKS</sequence>
<dbReference type="InterPro" id="IPR005702">
    <property type="entry name" value="Wzc-like_C"/>
</dbReference>
<reference evidence="21" key="1">
    <citation type="submission" date="2022-09" db="EMBL/GenBank/DDBJ databases">
        <title>Comparative genomics and taxonomic characterization of three novel marine species of genus Reichenbachiella exhibiting antioxidant and polysaccharide degradation activities.</title>
        <authorList>
            <person name="Muhammad N."/>
            <person name="Lee Y.-J."/>
            <person name="Ko J."/>
            <person name="Kim S.-G."/>
        </authorList>
    </citation>
    <scope>NUCLEOTIDE SEQUENCE</scope>
    <source>
        <strain evidence="21">BKB1-1</strain>
    </source>
</reference>
<keyword evidence="5" id="KW-1003">Cell membrane</keyword>
<evidence type="ECO:0000313" key="21">
    <source>
        <dbReference type="EMBL" id="UXP33641.1"/>
    </source>
</evidence>
<protein>
    <recommendedName>
        <fullName evidence="4">non-specific protein-tyrosine kinase</fullName>
        <ecNumber evidence="4">2.7.10.2</ecNumber>
    </recommendedName>
</protein>
<keyword evidence="6" id="KW-0997">Cell inner membrane</keyword>
<organism evidence="21 22">
    <name type="scientific">Reichenbachiella agarivorans</name>
    <dbReference type="NCBI Taxonomy" id="2979464"/>
    <lineage>
        <taxon>Bacteria</taxon>
        <taxon>Pseudomonadati</taxon>
        <taxon>Bacteroidota</taxon>
        <taxon>Cytophagia</taxon>
        <taxon>Cytophagales</taxon>
        <taxon>Reichenbachiellaceae</taxon>
        <taxon>Reichenbachiella</taxon>
    </lineage>
</organism>
<feature type="transmembrane region" description="Helical" evidence="17">
    <location>
        <begin position="41"/>
        <end position="61"/>
    </location>
</feature>
<evidence type="ECO:0000259" key="20">
    <source>
        <dbReference type="Pfam" id="PF13807"/>
    </source>
</evidence>
<evidence type="ECO:0000256" key="7">
    <source>
        <dbReference type="ARBA" id="ARBA00022679"/>
    </source>
</evidence>
<keyword evidence="12 17" id="KW-1133">Transmembrane helix</keyword>
<feature type="transmembrane region" description="Helical" evidence="17">
    <location>
        <begin position="497"/>
        <end position="521"/>
    </location>
</feature>
<evidence type="ECO:0000256" key="9">
    <source>
        <dbReference type="ARBA" id="ARBA00022741"/>
    </source>
</evidence>
<gene>
    <name evidence="21" type="ORF">N6H18_06695</name>
</gene>
<evidence type="ECO:0000256" key="8">
    <source>
        <dbReference type="ARBA" id="ARBA00022692"/>
    </source>
</evidence>